<keyword evidence="1" id="KW-0812">Transmembrane</keyword>
<proteinExistence type="predicted"/>
<organism evidence="2 3">
    <name type="scientific">Salinirubellus salinus</name>
    <dbReference type="NCBI Taxonomy" id="1364945"/>
    <lineage>
        <taxon>Archaea</taxon>
        <taxon>Methanobacteriati</taxon>
        <taxon>Methanobacteriota</taxon>
        <taxon>Stenosarchaea group</taxon>
        <taxon>Halobacteria</taxon>
        <taxon>Halobacteriales</taxon>
        <taxon>Natronomonadaceae</taxon>
        <taxon>Salinirubellus</taxon>
    </lineage>
</organism>
<sequence length="178" mass="19348">MRRSVAVRIAVLLVLLGAYVSLPVFYDTVRSTEPVLSGQQVLFANPQAFVGEEVVVSGSVVDEEPVRVRVTGPGDSTVTVTLVGGTCCPETGSLSHSYGVLVDERTVDVIRMIVVPWWGLFYTYAVSLVAGVWVLLLGMRTWSFDVSNLELVPRSAPRWAKQDTDSGLVDKTEEDSDA</sequence>
<evidence type="ECO:0000256" key="1">
    <source>
        <dbReference type="SAM" id="Phobius"/>
    </source>
</evidence>
<dbReference type="Pfam" id="PF26045">
    <property type="entry name" value="OB_2TM_halo"/>
    <property type="match status" value="1"/>
</dbReference>
<protein>
    <submittedName>
        <fullName evidence="2">Uncharacterized protein</fullName>
    </submittedName>
</protein>
<dbReference type="InterPro" id="IPR058927">
    <property type="entry name" value="OB_2TM"/>
</dbReference>
<gene>
    <name evidence="2" type="ORF">N0B31_19840</name>
</gene>
<accession>A0A9E7R2G5</accession>
<keyword evidence="1" id="KW-0472">Membrane</keyword>
<feature type="transmembrane region" description="Helical" evidence="1">
    <location>
        <begin position="7"/>
        <end position="26"/>
    </location>
</feature>
<dbReference type="EMBL" id="CP104003">
    <property type="protein sequence ID" value="UWM54356.1"/>
    <property type="molecule type" value="Genomic_DNA"/>
</dbReference>
<evidence type="ECO:0000313" key="3">
    <source>
        <dbReference type="Proteomes" id="UP001057580"/>
    </source>
</evidence>
<keyword evidence="1" id="KW-1133">Transmembrane helix</keyword>
<reference evidence="2" key="1">
    <citation type="submission" date="2022-09" db="EMBL/GenBank/DDBJ databases">
        <title>Diverse halophilic archaea isolated from saline environments.</title>
        <authorList>
            <person name="Cui H.-L."/>
        </authorList>
    </citation>
    <scope>NUCLEOTIDE SEQUENCE</scope>
    <source>
        <strain evidence="2">ZS-35-S2</strain>
    </source>
</reference>
<dbReference type="KEGG" id="ssai:N0B31_19840"/>
<dbReference type="AlphaFoldDB" id="A0A9E7R2G5"/>
<feature type="transmembrane region" description="Helical" evidence="1">
    <location>
        <begin position="117"/>
        <end position="137"/>
    </location>
</feature>
<name>A0A9E7R2G5_9EURY</name>
<dbReference type="Proteomes" id="UP001057580">
    <property type="component" value="Chromosome"/>
</dbReference>
<evidence type="ECO:0000313" key="2">
    <source>
        <dbReference type="EMBL" id="UWM54356.1"/>
    </source>
</evidence>
<keyword evidence="3" id="KW-1185">Reference proteome</keyword>
<dbReference type="RefSeq" id="WP_260593376.1">
    <property type="nucleotide sequence ID" value="NZ_CP104003.1"/>
</dbReference>
<dbReference type="GeneID" id="74944724"/>